<feature type="domain" description="TonB-dependent receptor plug" evidence="14">
    <location>
        <begin position="51"/>
        <end position="159"/>
    </location>
</feature>
<dbReference type="InterPro" id="IPR010917">
    <property type="entry name" value="TonB_rcpt_CS"/>
</dbReference>
<evidence type="ECO:0000259" key="14">
    <source>
        <dbReference type="Pfam" id="PF07715"/>
    </source>
</evidence>
<keyword evidence="15" id="KW-0675">Receptor</keyword>
<keyword evidence="9 10" id="KW-0998">Cell outer membrane</keyword>
<comment type="caution">
    <text evidence="15">The sequence shown here is derived from an EMBL/GenBank/DDBJ whole genome shotgun (WGS) entry which is preliminary data.</text>
</comment>
<evidence type="ECO:0000256" key="12">
    <source>
        <dbReference type="SAM" id="SignalP"/>
    </source>
</evidence>
<evidence type="ECO:0000256" key="10">
    <source>
        <dbReference type="PROSITE-ProRule" id="PRU01360"/>
    </source>
</evidence>
<evidence type="ECO:0000256" key="4">
    <source>
        <dbReference type="ARBA" id="ARBA00022452"/>
    </source>
</evidence>
<keyword evidence="5 10" id="KW-0812">Transmembrane</keyword>
<keyword evidence="3 10" id="KW-0813">Transport</keyword>
<keyword evidence="8 10" id="KW-0472">Membrane</keyword>
<evidence type="ECO:0000313" key="16">
    <source>
        <dbReference type="Proteomes" id="UP001209681"/>
    </source>
</evidence>
<comment type="similarity">
    <text evidence="2 10 11">Belongs to the TonB-dependent receptor family.</text>
</comment>
<keyword evidence="16" id="KW-1185">Reference proteome</keyword>
<keyword evidence="6 12" id="KW-0732">Signal</keyword>
<name>A0ABT3N9D7_9BACT</name>
<dbReference type="Pfam" id="PF07715">
    <property type="entry name" value="Plug"/>
    <property type="match status" value="1"/>
</dbReference>
<evidence type="ECO:0000259" key="13">
    <source>
        <dbReference type="Pfam" id="PF00593"/>
    </source>
</evidence>
<dbReference type="InterPro" id="IPR000531">
    <property type="entry name" value="Beta-barrel_TonB"/>
</dbReference>
<dbReference type="Proteomes" id="UP001209681">
    <property type="component" value="Unassembled WGS sequence"/>
</dbReference>
<evidence type="ECO:0000256" key="2">
    <source>
        <dbReference type="ARBA" id="ARBA00009810"/>
    </source>
</evidence>
<dbReference type="PANTHER" id="PTHR30069:SF41">
    <property type="entry name" value="HEME_HEMOPEXIN UTILIZATION PROTEIN C"/>
    <property type="match status" value="1"/>
</dbReference>
<evidence type="ECO:0000256" key="6">
    <source>
        <dbReference type="ARBA" id="ARBA00022729"/>
    </source>
</evidence>
<feature type="chain" id="PRO_5047019156" evidence="12">
    <location>
        <begin position="26"/>
        <end position="715"/>
    </location>
</feature>
<dbReference type="PANTHER" id="PTHR30069">
    <property type="entry name" value="TONB-DEPENDENT OUTER MEMBRANE RECEPTOR"/>
    <property type="match status" value="1"/>
</dbReference>
<dbReference type="Pfam" id="PF00593">
    <property type="entry name" value="TonB_dep_Rec_b-barrel"/>
    <property type="match status" value="1"/>
</dbReference>
<dbReference type="PROSITE" id="PS01156">
    <property type="entry name" value="TONB_DEPENDENT_REC_2"/>
    <property type="match status" value="1"/>
</dbReference>
<feature type="domain" description="TonB-dependent receptor-like beta-barrel" evidence="13">
    <location>
        <begin position="252"/>
        <end position="683"/>
    </location>
</feature>
<reference evidence="15 16" key="1">
    <citation type="submission" date="2022-11" db="EMBL/GenBank/DDBJ databases">
        <title>Desulfobotulus tamanensis H1 sp. nov. - anaerobic, alkaliphilic, sulphate reducing bacterium isolated from terrestrial mud volcano.</title>
        <authorList>
            <person name="Frolova A."/>
            <person name="Merkel A.Y."/>
            <person name="Slobodkin A.I."/>
        </authorList>
    </citation>
    <scope>NUCLEOTIDE SEQUENCE [LARGE SCALE GENOMIC DNA]</scope>
    <source>
        <strain evidence="15 16">H1</strain>
    </source>
</reference>
<sequence length="715" mass="79724">MLKTRFTKAVGAGLALTFFAFGVSAAEKEREEQDIAMTEVTVIGTRLATDVQKYPGSVTILSEEDLKSSSTVIEAMTSIPGVSTGLDSGRGMGQGYNIRGFGYQSEDRVIILQDGVRRSPSLFSNQISTFRSDNDLLKRVEVVKGASSVSHGSGAIGGVVEMTTKDAFDFMVPGQNYGMATKFRYEDNNYREGYVAFATAPEDQNYEVLIYGKKGVHGDRTLAKAYDAGNGIRSKNVDNDEDLRVLFIKGAYNFSDASRLALSYYDFSQDSEVTWQSLFHPAYSTVTGPIIGTLTQRDMVASYTYNPSNSNWINFGATTYTSEASYDRGYDYINAAGNPTKLDYENEDSRWGVRLRNEMTFAALTASNRLLFGIDYEKREEDAIYVLNGQVTDFGSMPNTYEDTGYFAHLESAFFDEVLTIQASGRFDSFDRDLKGRGKAYSGDHFSPRIGFSARVFDGFHLLGNYSESFRAPTPHETSSEGPLNRHYWYLPNSNLTPEVAKEFEGGFSYTRRDVFTPDGRIRIKAMYFDGKVEDMIVLTADHAGPVSPENTPYATYENINRVSRDGYEITAAYDSFRGGLNLGYSHINQTDDATGKKTPQAFADKATLTAYVRPLDSLRISTTINHWLKPDQNPETVLSGGQTYWYVRDSYTQANFLATWTPEIRSLNLFAKDLEVLVGVNNAFDQIYLNAREVETTSRVGKGRNIFFSVAAKF</sequence>
<keyword evidence="4 10" id="KW-1134">Transmembrane beta strand</keyword>
<evidence type="ECO:0000256" key="5">
    <source>
        <dbReference type="ARBA" id="ARBA00022692"/>
    </source>
</evidence>
<gene>
    <name evidence="15" type="ORF">OOT00_08735</name>
</gene>
<dbReference type="CDD" id="cd01347">
    <property type="entry name" value="ligand_gated_channel"/>
    <property type="match status" value="1"/>
</dbReference>
<dbReference type="SUPFAM" id="SSF56935">
    <property type="entry name" value="Porins"/>
    <property type="match status" value="1"/>
</dbReference>
<dbReference type="InterPro" id="IPR039426">
    <property type="entry name" value="TonB-dep_rcpt-like"/>
</dbReference>
<dbReference type="Gene3D" id="2.40.170.20">
    <property type="entry name" value="TonB-dependent receptor, beta-barrel domain"/>
    <property type="match status" value="1"/>
</dbReference>
<organism evidence="15 16">
    <name type="scientific">Desulfobotulus pelophilus</name>
    <dbReference type="NCBI Taxonomy" id="2823377"/>
    <lineage>
        <taxon>Bacteria</taxon>
        <taxon>Pseudomonadati</taxon>
        <taxon>Thermodesulfobacteriota</taxon>
        <taxon>Desulfobacteria</taxon>
        <taxon>Desulfobacterales</taxon>
        <taxon>Desulfobacteraceae</taxon>
        <taxon>Desulfobotulus</taxon>
    </lineage>
</organism>
<evidence type="ECO:0000313" key="15">
    <source>
        <dbReference type="EMBL" id="MCW7754071.1"/>
    </source>
</evidence>
<evidence type="ECO:0000256" key="9">
    <source>
        <dbReference type="ARBA" id="ARBA00023237"/>
    </source>
</evidence>
<dbReference type="Gene3D" id="2.170.130.10">
    <property type="entry name" value="TonB-dependent receptor, plug domain"/>
    <property type="match status" value="1"/>
</dbReference>
<feature type="signal peptide" evidence="12">
    <location>
        <begin position="1"/>
        <end position="25"/>
    </location>
</feature>
<evidence type="ECO:0000256" key="8">
    <source>
        <dbReference type="ARBA" id="ARBA00023136"/>
    </source>
</evidence>
<evidence type="ECO:0000256" key="3">
    <source>
        <dbReference type="ARBA" id="ARBA00022448"/>
    </source>
</evidence>
<evidence type="ECO:0000256" key="7">
    <source>
        <dbReference type="ARBA" id="ARBA00023077"/>
    </source>
</evidence>
<accession>A0ABT3N9D7</accession>
<dbReference type="EMBL" id="JAPFPW010000008">
    <property type="protein sequence ID" value="MCW7754071.1"/>
    <property type="molecule type" value="Genomic_DNA"/>
</dbReference>
<dbReference type="InterPro" id="IPR012910">
    <property type="entry name" value="Plug_dom"/>
</dbReference>
<keyword evidence="7 11" id="KW-0798">TonB box</keyword>
<comment type="subcellular location">
    <subcellularLocation>
        <location evidence="1 10">Cell outer membrane</location>
        <topology evidence="1 10">Multi-pass membrane protein</topology>
    </subcellularLocation>
</comment>
<dbReference type="InterPro" id="IPR037066">
    <property type="entry name" value="Plug_dom_sf"/>
</dbReference>
<dbReference type="InterPro" id="IPR036942">
    <property type="entry name" value="Beta-barrel_TonB_sf"/>
</dbReference>
<dbReference type="RefSeq" id="WP_265424975.1">
    <property type="nucleotide sequence ID" value="NZ_JAPFPW010000008.1"/>
</dbReference>
<evidence type="ECO:0000256" key="1">
    <source>
        <dbReference type="ARBA" id="ARBA00004571"/>
    </source>
</evidence>
<evidence type="ECO:0000256" key="11">
    <source>
        <dbReference type="RuleBase" id="RU003357"/>
    </source>
</evidence>
<protein>
    <submittedName>
        <fullName evidence="15">TonB-dependent receptor</fullName>
    </submittedName>
</protein>
<dbReference type="PROSITE" id="PS52016">
    <property type="entry name" value="TONB_DEPENDENT_REC_3"/>
    <property type="match status" value="1"/>
</dbReference>
<proteinExistence type="inferred from homology"/>